<dbReference type="EMBL" id="JBHSSB010000014">
    <property type="protein sequence ID" value="MFC6294425.1"/>
    <property type="molecule type" value="Genomic_DNA"/>
</dbReference>
<gene>
    <name evidence="1" type="ORF">ACFQH1_04335</name>
</gene>
<dbReference type="Proteomes" id="UP001596227">
    <property type="component" value="Unassembled WGS sequence"/>
</dbReference>
<organism evidence="1 2">
    <name type="scientific">Lactiplantibacillus daoliensis</name>
    <dbReference type="NCBI Taxonomy" id="2559916"/>
    <lineage>
        <taxon>Bacteria</taxon>
        <taxon>Bacillati</taxon>
        <taxon>Bacillota</taxon>
        <taxon>Bacilli</taxon>
        <taxon>Lactobacillales</taxon>
        <taxon>Lactobacillaceae</taxon>
        <taxon>Lactiplantibacillus</taxon>
    </lineage>
</organism>
<dbReference type="RefSeq" id="WP_137606165.1">
    <property type="nucleotide sequence ID" value="NZ_BJDH01000001.1"/>
</dbReference>
<reference evidence="2" key="1">
    <citation type="journal article" date="2019" name="Int. J. Syst. Evol. Microbiol.">
        <title>The Global Catalogue of Microorganisms (GCM) 10K type strain sequencing project: providing services to taxonomists for standard genome sequencing and annotation.</title>
        <authorList>
            <consortium name="The Broad Institute Genomics Platform"/>
            <consortium name="The Broad Institute Genome Sequencing Center for Infectious Disease"/>
            <person name="Wu L."/>
            <person name="Ma J."/>
        </authorList>
    </citation>
    <scope>NUCLEOTIDE SEQUENCE [LARGE SCALE GENOMIC DNA]</scope>
    <source>
        <strain evidence="2">CCM 8934</strain>
    </source>
</reference>
<keyword evidence="2" id="KW-1185">Reference proteome</keyword>
<evidence type="ECO:0000313" key="2">
    <source>
        <dbReference type="Proteomes" id="UP001596227"/>
    </source>
</evidence>
<proteinExistence type="predicted"/>
<accession>A0ABW1UEJ0</accession>
<sequence length="82" mass="9145">MNQLTANDINNAFSSALERTAKDSNLQSKFAEHIKKATSDSSSLNDDQIQEITEIALVVSATQTRLVKEALKEILLNHRNNF</sequence>
<evidence type="ECO:0000313" key="1">
    <source>
        <dbReference type="EMBL" id="MFC6294425.1"/>
    </source>
</evidence>
<name>A0ABW1UEJ0_9LACO</name>
<protein>
    <submittedName>
        <fullName evidence="1">Uncharacterized protein</fullName>
    </submittedName>
</protein>
<comment type="caution">
    <text evidence="1">The sequence shown here is derived from an EMBL/GenBank/DDBJ whole genome shotgun (WGS) entry which is preliminary data.</text>
</comment>